<dbReference type="PANTHER" id="PTHR46972:SF1">
    <property type="entry name" value="FAD DEPENDENT OXIDOREDUCTASE DOMAIN-CONTAINING PROTEIN"/>
    <property type="match status" value="1"/>
</dbReference>
<evidence type="ECO:0000313" key="7">
    <source>
        <dbReference type="EMBL" id="MDT0433345.1"/>
    </source>
</evidence>
<evidence type="ECO:0000259" key="6">
    <source>
        <dbReference type="Pfam" id="PF01494"/>
    </source>
</evidence>
<dbReference type="AlphaFoldDB" id="A0ABD5EFH8"/>
<comment type="subunit">
    <text evidence="5">Monomer.</text>
</comment>
<gene>
    <name evidence="7" type="ORF">RM877_01480</name>
</gene>
<keyword evidence="1 5" id="KW-0285">Flavoprotein</keyword>
<feature type="binding site" evidence="5">
    <location>
        <position position="64"/>
    </location>
    <ligand>
        <name>FAD</name>
        <dbReference type="ChEBI" id="CHEBI:57692"/>
    </ligand>
</feature>
<dbReference type="Gene3D" id="3.50.50.60">
    <property type="entry name" value="FAD/NAD(P)-binding domain"/>
    <property type="match status" value="1"/>
</dbReference>
<keyword evidence="2 5" id="KW-0274">FAD</keyword>
<dbReference type="Pfam" id="PF01494">
    <property type="entry name" value="FAD_binding_3"/>
    <property type="match status" value="2"/>
</dbReference>
<dbReference type="PRINTS" id="PR00420">
    <property type="entry name" value="RNGMNOXGNASE"/>
</dbReference>
<feature type="domain" description="FAD-binding" evidence="6">
    <location>
        <begin position="312"/>
        <end position="362"/>
    </location>
</feature>
<dbReference type="InterPro" id="IPR002938">
    <property type="entry name" value="FAD-bd"/>
</dbReference>
<comment type="domain">
    <text evidence="5">Consists of an N-terminal FAD-binding domain with a Rossman fold and a C-terminal substrate-binding domain.</text>
</comment>
<feature type="binding site" evidence="5">
    <location>
        <position position="315"/>
    </location>
    <ligand>
        <name>FAD</name>
        <dbReference type="ChEBI" id="CHEBI:57692"/>
    </ligand>
</feature>
<dbReference type="GO" id="GO:0004497">
    <property type="term" value="F:monooxygenase activity"/>
    <property type="evidence" value="ECO:0007669"/>
    <property type="project" value="UniProtKB-UniRule"/>
</dbReference>
<keyword evidence="8" id="KW-1185">Reference proteome</keyword>
<evidence type="ECO:0000256" key="2">
    <source>
        <dbReference type="ARBA" id="ARBA00022827"/>
    </source>
</evidence>
<dbReference type="GO" id="GO:0005737">
    <property type="term" value="C:cytoplasm"/>
    <property type="evidence" value="ECO:0007669"/>
    <property type="project" value="UniProtKB-SubCell"/>
</dbReference>
<keyword evidence="5" id="KW-0521">NADP</keyword>
<name>A0ABD5EFH8_9ACTN</name>
<comment type="function">
    <text evidence="5">An FAD-requiring monooxygenase active on some tetracycline antibiotic derivatives, which leads to their inactivation. Hydroxylates carbon 11a of tetracycline and some analogs.</text>
</comment>
<dbReference type="SUPFAM" id="SSF51905">
    <property type="entry name" value="FAD/NAD(P)-binding domain"/>
    <property type="match status" value="1"/>
</dbReference>
<evidence type="ECO:0000256" key="1">
    <source>
        <dbReference type="ARBA" id="ARBA00022630"/>
    </source>
</evidence>
<evidence type="ECO:0000313" key="8">
    <source>
        <dbReference type="Proteomes" id="UP001183535"/>
    </source>
</evidence>
<comment type="subcellular location">
    <subcellularLocation>
        <location evidence="5">Cytoplasm</location>
    </subcellularLocation>
</comment>
<proteinExistence type="inferred from homology"/>
<sequence length="504" mass="52911">MESTDTTTGTSPQAPTGAPASIAVVGAGPGGLLCALVLQRHGIDCTVYDADLSADSRDAGGTLDLHTDTGQIALADAGLLDAFLAVARVDDQAKRHMDQHGTVHGVFEPEPGDSAAPEIDRGQLRALIAAHVDPARVRWGHKLTGADPLGAGRHRLTFANGATAEADLVIGADGVRSRVRRLVSPATPEYSGVAFLDVRYDDADRRHPALARLLGRGHLFARGDDGNAIIVQRNSNGMIRGYVALRTEADWAARAGIGEDDVAALRAFLLERFSGWSAELLPFLTDSDGYVRREISFLPTPLTWPHTPGATLLGDAAHAMGPFGGHGVNLALLDAAELARALAEEPTVEAAVRRYEPAMQSRAAAYAGPSNQATRGFFGVGGAPDDGMPDHAAEHRRYRRNAADYLRDRAASGVWDVTFRAPDGARTAELALTVAHDGVSGTLDGRPLAHGSRDGAEIRFTAEVSSPSPTTLTCVMTVDGDTAEGTARHALGSTAFTGTRRPAA</sequence>
<comment type="caution">
    <text evidence="7">The sequence shown here is derived from an EMBL/GenBank/DDBJ whole genome shotgun (WGS) entry which is preliminary data.</text>
</comment>
<dbReference type="EMBL" id="JAVRES010000001">
    <property type="protein sequence ID" value="MDT0433345.1"/>
    <property type="molecule type" value="Genomic_DNA"/>
</dbReference>
<feature type="binding site" evidence="5">
    <location>
        <position position="121"/>
    </location>
    <ligand>
        <name>FAD</name>
        <dbReference type="ChEBI" id="CHEBI:57692"/>
    </ligand>
</feature>
<feature type="domain" description="FAD-binding" evidence="6">
    <location>
        <begin position="21"/>
        <end position="206"/>
    </location>
</feature>
<dbReference type="HAMAP" id="MF_00845">
    <property type="entry name" value="TetX_monooxygenase"/>
    <property type="match status" value="1"/>
</dbReference>
<evidence type="ECO:0000256" key="4">
    <source>
        <dbReference type="ARBA" id="ARBA00023033"/>
    </source>
</evidence>
<dbReference type="RefSeq" id="WP_093829858.1">
    <property type="nucleotide sequence ID" value="NZ_JAVRES010000001.1"/>
</dbReference>
<keyword evidence="5" id="KW-0963">Cytoplasm</keyword>
<organism evidence="7 8">
    <name type="scientific">Streptomyces doudnae</name>
    <dbReference type="NCBI Taxonomy" id="3075536"/>
    <lineage>
        <taxon>Bacteria</taxon>
        <taxon>Bacillati</taxon>
        <taxon>Actinomycetota</taxon>
        <taxon>Actinomycetes</taxon>
        <taxon>Kitasatosporales</taxon>
        <taxon>Streptomycetaceae</taxon>
        <taxon>Streptomyces</taxon>
    </lineage>
</organism>
<evidence type="ECO:0000256" key="3">
    <source>
        <dbReference type="ARBA" id="ARBA00023002"/>
    </source>
</evidence>
<feature type="binding site" evidence="5">
    <location>
        <position position="57"/>
    </location>
    <ligand>
        <name>NADPH</name>
        <dbReference type="ChEBI" id="CHEBI:57783"/>
    </ligand>
</feature>
<dbReference type="InterPro" id="IPR036188">
    <property type="entry name" value="FAD/NAD-bd_sf"/>
</dbReference>
<evidence type="ECO:0000256" key="5">
    <source>
        <dbReference type="HAMAP-Rule" id="MF_00845"/>
    </source>
</evidence>
<dbReference type="Proteomes" id="UP001183535">
    <property type="component" value="Unassembled WGS sequence"/>
</dbReference>
<keyword evidence="4 5" id="KW-0503">Monooxygenase</keyword>
<keyword evidence="5" id="KW-0547">Nucleotide-binding</keyword>
<dbReference type="EC" id="1.14.13.-" evidence="5"/>
<comment type="cofactor">
    <cofactor evidence="5">
        <name>FAD</name>
        <dbReference type="ChEBI" id="CHEBI:57692"/>
    </cofactor>
</comment>
<comment type="similarity">
    <text evidence="5">Belongs to the aromatic-ring hydroxylase family. TetX subfamily.</text>
</comment>
<dbReference type="GO" id="GO:0000166">
    <property type="term" value="F:nucleotide binding"/>
    <property type="evidence" value="ECO:0007669"/>
    <property type="project" value="UniProtKB-UniRule"/>
</dbReference>
<accession>A0ABD5EFH8</accession>
<dbReference type="PANTHER" id="PTHR46972">
    <property type="entry name" value="MONOOXYGENASE ASQM-RELATED"/>
    <property type="match status" value="1"/>
</dbReference>
<comment type="catalytic activity">
    <reaction evidence="5">
        <text>a tetracycline + NADPH + O2 + H(+) = an 11a-hydroxytetracycline + NADP(+) + H2O</text>
        <dbReference type="Rhea" id="RHEA:61444"/>
        <dbReference type="ChEBI" id="CHEBI:15377"/>
        <dbReference type="ChEBI" id="CHEBI:15378"/>
        <dbReference type="ChEBI" id="CHEBI:15379"/>
        <dbReference type="ChEBI" id="CHEBI:57783"/>
        <dbReference type="ChEBI" id="CHEBI:58349"/>
        <dbReference type="ChEBI" id="CHEBI:144644"/>
        <dbReference type="ChEBI" id="CHEBI:144645"/>
    </reaction>
</comment>
<reference evidence="8" key="1">
    <citation type="submission" date="2023-07" db="EMBL/GenBank/DDBJ databases">
        <title>30 novel species of actinomycetes from the DSMZ collection.</title>
        <authorList>
            <person name="Nouioui I."/>
        </authorList>
    </citation>
    <scope>NUCLEOTIDE SEQUENCE [LARGE SCALE GENOMIC DNA]</scope>
    <source>
        <strain evidence="8">DSM 41981</strain>
    </source>
</reference>
<keyword evidence="3 5" id="KW-0560">Oxidoreductase</keyword>
<dbReference type="InterPro" id="IPR043683">
    <property type="entry name" value="TetX_monooxygenase"/>
</dbReference>
<protein>
    <recommendedName>
        <fullName evidence="5">Flavin-dependent monooxygenase</fullName>
    </recommendedName>
    <alternativeName>
        <fullName evidence="5">TetX monooxygenase</fullName>
        <shortName evidence="5">TetX</shortName>
        <ecNumber evidence="5">1.14.13.-</ecNumber>
    </alternativeName>
</protein>